<feature type="compositionally biased region" description="Gly residues" evidence="3">
    <location>
        <begin position="292"/>
        <end position="313"/>
    </location>
</feature>
<keyword evidence="6" id="KW-1185">Reference proteome</keyword>
<dbReference type="HAMAP" id="MF_00813">
    <property type="entry name" value="Allantoicase"/>
    <property type="match status" value="1"/>
</dbReference>
<evidence type="ECO:0000256" key="2">
    <source>
        <dbReference type="HAMAP-Rule" id="MF_00813"/>
    </source>
</evidence>
<dbReference type="InterPro" id="IPR005164">
    <property type="entry name" value="Allantoicase"/>
</dbReference>
<dbReference type="UniPathway" id="UPA00395">
    <property type="reaction ID" value="UER00654"/>
</dbReference>
<dbReference type="AlphaFoldDB" id="A0A8J3ZQR7"/>
<dbReference type="InterPro" id="IPR008979">
    <property type="entry name" value="Galactose-bd-like_sf"/>
</dbReference>
<protein>
    <recommendedName>
        <fullName evidence="2">Probable allantoicase</fullName>
        <ecNumber evidence="2">3.5.3.4</ecNumber>
    </recommendedName>
    <alternativeName>
        <fullName evidence="2">Allantoate amidinohydrolase</fullName>
    </alternativeName>
</protein>
<dbReference type="Gene3D" id="2.60.120.260">
    <property type="entry name" value="Galactose-binding domain-like"/>
    <property type="match status" value="2"/>
</dbReference>
<gene>
    <name evidence="2" type="primary">alc</name>
    <name evidence="5" type="ORF">Voc01_022440</name>
</gene>
<evidence type="ECO:0000313" key="5">
    <source>
        <dbReference type="EMBL" id="GIJ67327.1"/>
    </source>
</evidence>
<accession>A0A8J3ZQR7</accession>
<dbReference type="EMBL" id="BOPH01000024">
    <property type="protein sequence ID" value="GIJ67327.1"/>
    <property type="molecule type" value="Genomic_DNA"/>
</dbReference>
<proteinExistence type="inferred from homology"/>
<evidence type="ECO:0000256" key="3">
    <source>
        <dbReference type="SAM" id="MobiDB-lite"/>
    </source>
</evidence>
<organism evidence="5 6">
    <name type="scientific">Virgisporangium ochraceum</name>
    <dbReference type="NCBI Taxonomy" id="65505"/>
    <lineage>
        <taxon>Bacteria</taxon>
        <taxon>Bacillati</taxon>
        <taxon>Actinomycetota</taxon>
        <taxon>Actinomycetes</taxon>
        <taxon>Micromonosporales</taxon>
        <taxon>Micromonosporaceae</taxon>
        <taxon>Virgisporangium</taxon>
    </lineage>
</organism>
<evidence type="ECO:0000259" key="4">
    <source>
        <dbReference type="Pfam" id="PF03561"/>
    </source>
</evidence>
<keyword evidence="2" id="KW-0378">Hydrolase</keyword>
<dbReference type="Pfam" id="PF03561">
    <property type="entry name" value="Allantoicase"/>
    <property type="match status" value="2"/>
</dbReference>
<dbReference type="EC" id="3.5.3.4" evidence="2"/>
<dbReference type="PANTHER" id="PTHR12045">
    <property type="entry name" value="ALLANTOICASE"/>
    <property type="match status" value="1"/>
</dbReference>
<dbReference type="SUPFAM" id="SSF49785">
    <property type="entry name" value="Galactose-binding domain-like"/>
    <property type="match status" value="2"/>
</dbReference>
<evidence type="ECO:0000313" key="6">
    <source>
        <dbReference type="Proteomes" id="UP000635606"/>
    </source>
</evidence>
<dbReference type="GO" id="GO:0000256">
    <property type="term" value="P:allantoin catabolic process"/>
    <property type="evidence" value="ECO:0007669"/>
    <property type="project" value="UniProtKB-UniRule"/>
</dbReference>
<name>A0A8J3ZQR7_9ACTN</name>
<feature type="region of interest" description="Disordered" evidence="3">
    <location>
        <begin position="292"/>
        <end position="319"/>
    </location>
</feature>
<comment type="catalytic activity">
    <reaction evidence="2">
        <text>allantoate + H2O = (S)-ureidoglycolate + urea</text>
        <dbReference type="Rhea" id="RHEA:11016"/>
        <dbReference type="ChEBI" id="CHEBI:15377"/>
        <dbReference type="ChEBI" id="CHEBI:16199"/>
        <dbReference type="ChEBI" id="CHEBI:17536"/>
        <dbReference type="ChEBI" id="CHEBI:57296"/>
        <dbReference type="EC" id="3.5.3.4"/>
    </reaction>
</comment>
<comment type="similarity">
    <text evidence="1 2">Belongs to the allantoicase family.</text>
</comment>
<dbReference type="GO" id="GO:0004037">
    <property type="term" value="F:allantoicase activity"/>
    <property type="evidence" value="ECO:0007669"/>
    <property type="project" value="UniProtKB-UniRule"/>
</dbReference>
<dbReference type="GO" id="GO:0006144">
    <property type="term" value="P:purine nucleobase metabolic process"/>
    <property type="evidence" value="ECO:0007669"/>
    <property type="project" value="UniProtKB-KW"/>
</dbReference>
<feature type="region of interest" description="Disordered" evidence="3">
    <location>
        <begin position="249"/>
        <end position="277"/>
    </location>
</feature>
<comment type="pathway">
    <text evidence="2">Nitrogen metabolism; (S)-allantoin degradation; (S)-ureidoglycolate from allantoate (aminidohydrolase route): step 1/1.</text>
</comment>
<reference evidence="5" key="1">
    <citation type="submission" date="2021-01" db="EMBL/GenBank/DDBJ databases">
        <title>Whole genome shotgun sequence of Virgisporangium ochraceum NBRC 16418.</title>
        <authorList>
            <person name="Komaki H."/>
            <person name="Tamura T."/>
        </authorList>
    </citation>
    <scope>NUCLEOTIDE SEQUENCE</scope>
    <source>
        <strain evidence="5">NBRC 16418</strain>
    </source>
</reference>
<dbReference type="PANTHER" id="PTHR12045:SF3">
    <property type="entry name" value="INACTIVE ALLANTOICASE-RELATED"/>
    <property type="match status" value="1"/>
</dbReference>
<dbReference type="InterPro" id="IPR015908">
    <property type="entry name" value="Allantoicase_dom"/>
</dbReference>
<keyword evidence="2" id="KW-0659">Purine metabolism</keyword>
<feature type="domain" description="Allantoicase" evidence="4">
    <location>
        <begin position="16"/>
        <end position="165"/>
    </location>
</feature>
<dbReference type="RefSeq" id="WP_203927280.1">
    <property type="nucleotide sequence ID" value="NZ_BOPH01000024.1"/>
</dbReference>
<sequence length="408" mass="42071">MTAFELLPDLAARSLGGGVVFANDELFAAADHLVHDASPVFNRSTFGPKGQIYDGWESRRRRSPGHDHAIVRLGAPGVVRGVVVDTAFFTGNYPPEVSVEACGMAGHPGPDELAGADWVTLVPRSAVAGDSRNPFAVDLPVRFTHVRLTIYPDGGVARLRVHGEPVPDPRLLPGGVIDLAALEHGGHVTGCSNMFYGSPGNLLRPGLARVMGEGWETARRRDTGNDWVEVALAAPGRVVLAELDTTHFKGNSPGAASLRGTRAGDAAAGRGASGGGASVGGASCGGASCGGASGGGASGGGASGGDASGGAAAGEGERIDLLPRTRLQPDTRHRFPIEAAEEITSVRMDIYPDGGMARLRLWGLLGPAAAEQLTRRWLDVLPTTDAARVLGGRSVEALVAEVLRGWGR</sequence>
<dbReference type="NCBIfam" id="TIGR02961">
    <property type="entry name" value="allantoicase"/>
    <property type="match status" value="1"/>
</dbReference>
<feature type="domain" description="Allantoicase" evidence="4">
    <location>
        <begin position="185"/>
        <end position="363"/>
    </location>
</feature>
<evidence type="ECO:0000256" key="1">
    <source>
        <dbReference type="ARBA" id="ARBA00009242"/>
    </source>
</evidence>
<comment type="caution">
    <text evidence="5">The sequence shown here is derived from an EMBL/GenBank/DDBJ whole genome shotgun (WGS) entry which is preliminary data.</text>
</comment>
<dbReference type="Proteomes" id="UP000635606">
    <property type="component" value="Unassembled WGS sequence"/>
</dbReference>